<organism evidence="4 5">
    <name type="scientific">Sulfurimonas lithotrophica</name>
    <dbReference type="NCBI Taxonomy" id="2590022"/>
    <lineage>
        <taxon>Bacteria</taxon>
        <taxon>Pseudomonadati</taxon>
        <taxon>Campylobacterota</taxon>
        <taxon>Epsilonproteobacteria</taxon>
        <taxon>Campylobacterales</taxon>
        <taxon>Sulfurimonadaceae</taxon>
        <taxon>Sulfurimonas</taxon>
    </lineage>
</organism>
<evidence type="ECO:0000313" key="4">
    <source>
        <dbReference type="EMBL" id="QFR50321.1"/>
    </source>
</evidence>
<evidence type="ECO:0000259" key="2">
    <source>
        <dbReference type="PROSITE" id="PS50883"/>
    </source>
</evidence>
<dbReference type="SMART" id="SM00052">
    <property type="entry name" value="EAL"/>
    <property type="match status" value="1"/>
</dbReference>
<dbReference type="PANTHER" id="PTHR33121">
    <property type="entry name" value="CYCLIC DI-GMP PHOSPHODIESTERASE PDEF"/>
    <property type="match status" value="1"/>
</dbReference>
<reference evidence="4 5" key="1">
    <citation type="submission" date="2019-09" db="EMBL/GenBank/DDBJ databases">
        <title>Sulfurimonas gotlandica sp. nov., a chemoautotrophic and psychrotolerant epsilonproteobacterium isolated from a pelagic redoxcline, and an emended description of the genus Sulfurimonas.</title>
        <authorList>
            <person name="Wang S."/>
            <person name="Jiang L."/>
            <person name="Shao S."/>
        </authorList>
    </citation>
    <scope>NUCLEOTIDE SEQUENCE [LARGE SCALE GENOMIC DNA]</scope>
    <source>
        <strain evidence="4 5">GYSZ_1</strain>
    </source>
</reference>
<feature type="transmembrane region" description="Helical" evidence="1">
    <location>
        <begin position="170"/>
        <end position="190"/>
    </location>
</feature>
<keyword evidence="5" id="KW-1185">Reference proteome</keyword>
<keyword evidence="1" id="KW-1133">Transmembrane helix</keyword>
<name>A0A5P8P3Y1_9BACT</name>
<feature type="transmembrane region" description="Helical" evidence="1">
    <location>
        <begin position="12"/>
        <end position="32"/>
    </location>
</feature>
<dbReference type="AlphaFoldDB" id="A0A5P8P3Y1"/>
<dbReference type="SMART" id="SM00267">
    <property type="entry name" value="GGDEF"/>
    <property type="match status" value="1"/>
</dbReference>
<keyword evidence="1" id="KW-0812">Transmembrane</keyword>
<dbReference type="InterPro" id="IPR029787">
    <property type="entry name" value="Nucleotide_cyclase"/>
</dbReference>
<dbReference type="RefSeq" id="WP_152308269.1">
    <property type="nucleotide sequence ID" value="NZ_CP043617.1"/>
</dbReference>
<dbReference type="GO" id="GO:0071111">
    <property type="term" value="F:cyclic-guanylate-specific phosphodiesterase activity"/>
    <property type="evidence" value="ECO:0007669"/>
    <property type="project" value="InterPro"/>
</dbReference>
<dbReference type="NCBIfam" id="TIGR00254">
    <property type="entry name" value="GGDEF"/>
    <property type="match status" value="1"/>
</dbReference>
<dbReference type="InterPro" id="IPR043128">
    <property type="entry name" value="Rev_trsase/Diguanyl_cyclase"/>
</dbReference>
<dbReference type="SUPFAM" id="SSF141868">
    <property type="entry name" value="EAL domain-like"/>
    <property type="match status" value="1"/>
</dbReference>
<dbReference type="EMBL" id="CP043617">
    <property type="protein sequence ID" value="QFR50321.1"/>
    <property type="molecule type" value="Genomic_DNA"/>
</dbReference>
<dbReference type="PROSITE" id="PS50887">
    <property type="entry name" value="GGDEF"/>
    <property type="match status" value="1"/>
</dbReference>
<dbReference type="Gene3D" id="3.20.20.450">
    <property type="entry name" value="EAL domain"/>
    <property type="match status" value="1"/>
</dbReference>
<dbReference type="PROSITE" id="PS50883">
    <property type="entry name" value="EAL"/>
    <property type="match status" value="1"/>
</dbReference>
<sequence>MFKSLKNFIFTTNALLISILFIVVFIFTTYLHTTLVQKEAIKHADIVSNQVFSSMYQVMKKGWGKKDIDDFINSLDKNFKNSNFDITIHRSYLIDELFGKAFQEKSDNRVRNVFQTGQKYTFTSFKQIRNTMPLLAKKDCLTCHTNAKENDVLGVIDIEQDLINIINDTFLEYIYFLLTIIPIFIFASYMTSKYSSNKILFSLDKFREKVEKINRVEDLSLIDEKHCSSKSFKEINYIIKEVNNLSEKLKNIAVDKELLEFEVKLLDKLIITSDMIKDWRVYIKELLVDINLVMETTSLITIFRVGDEHYEIDIFWYGVPDDGIKRNIESYIAHSIENDESFDAISDYEFKHNIAYRDHIVNNDEYQNFDHRTKTLFLESPKIGGIVGISVNSIEVYDSVKNIVLDSILTTMANLVGSIKAIDKYTNDLEFYAAHDPLTGLFNQRIFMDMMDNEIHRADRNDYPFALMVIDCDNFKPINDRYGHTFGDKFLQEFSKVLSEMKRAEDILSRYGGDEFTLILPNCDIAGAKNIGDKITKRIEDFRLETPEGDFTSVTVSIGVSIYPHHATTTKELFIIADGMMYKSKENGKNCIELPTQSDISDIIKEKNEKSTLLLKAVSNNKIVPYFQPIQSSATGDIEINELLMRIEIDGKIISAKDFIEVAENMSLINRMDIMVIENAFRKIQDEKYEGLLFINLSPKSIIVGDYMRNIIDLILKYNISKDKIVFEITERETVKNFTILEKFVLNLKSEGFKFAIDDFGSGFSSFHYIKKFPIDYLKIDGEFLININKDAKDKAFVHSIITLAKDLGVKTVAEYIENEEIKNTAIDMGIDYLQGYHIGRPKRDVKNIIE</sequence>
<dbReference type="InterPro" id="IPR035919">
    <property type="entry name" value="EAL_sf"/>
</dbReference>
<dbReference type="FunFam" id="3.30.70.270:FF:000001">
    <property type="entry name" value="Diguanylate cyclase domain protein"/>
    <property type="match status" value="1"/>
</dbReference>
<dbReference type="InterPro" id="IPR050706">
    <property type="entry name" value="Cyclic-di-GMP_PDE-like"/>
</dbReference>
<dbReference type="KEGG" id="sulg:FJR48_11530"/>
<dbReference type="Gene3D" id="3.30.70.270">
    <property type="match status" value="1"/>
</dbReference>
<dbReference type="Pfam" id="PF00990">
    <property type="entry name" value="GGDEF"/>
    <property type="match status" value="1"/>
</dbReference>
<gene>
    <name evidence="4" type="ORF">FJR48_11530</name>
</gene>
<dbReference type="InterPro" id="IPR001633">
    <property type="entry name" value="EAL_dom"/>
</dbReference>
<dbReference type="Gene3D" id="3.30.450.290">
    <property type="match status" value="1"/>
</dbReference>
<dbReference type="Pfam" id="PF00563">
    <property type="entry name" value="EAL"/>
    <property type="match status" value="1"/>
</dbReference>
<evidence type="ECO:0000313" key="5">
    <source>
        <dbReference type="Proteomes" id="UP000326944"/>
    </source>
</evidence>
<dbReference type="CDD" id="cd01949">
    <property type="entry name" value="GGDEF"/>
    <property type="match status" value="1"/>
</dbReference>
<feature type="domain" description="EAL" evidence="2">
    <location>
        <begin position="607"/>
        <end position="851"/>
    </location>
</feature>
<dbReference type="PANTHER" id="PTHR33121:SF71">
    <property type="entry name" value="OXYGEN SENSOR PROTEIN DOSP"/>
    <property type="match status" value="1"/>
</dbReference>
<proteinExistence type="predicted"/>
<feature type="domain" description="GGDEF" evidence="3">
    <location>
        <begin position="463"/>
        <end position="597"/>
    </location>
</feature>
<dbReference type="CDD" id="cd01948">
    <property type="entry name" value="EAL"/>
    <property type="match status" value="1"/>
</dbReference>
<evidence type="ECO:0000256" key="1">
    <source>
        <dbReference type="SAM" id="Phobius"/>
    </source>
</evidence>
<evidence type="ECO:0000259" key="3">
    <source>
        <dbReference type="PROSITE" id="PS50887"/>
    </source>
</evidence>
<accession>A0A5P8P3Y1</accession>
<dbReference type="InterPro" id="IPR000160">
    <property type="entry name" value="GGDEF_dom"/>
</dbReference>
<keyword evidence="1" id="KW-0472">Membrane</keyword>
<dbReference type="Proteomes" id="UP000326944">
    <property type="component" value="Chromosome"/>
</dbReference>
<dbReference type="SUPFAM" id="SSF55073">
    <property type="entry name" value="Nucleotide cyclase"/>
    <property type="match status" value="1"/>
</dbReference>
<dbReference type="OrthoDB" id="9790732at2"/>
<protein>
    <submittedName>
        <fullName evidence="4">Bifunctional diguanylate cyclase/phosphodiesterase</fullName>
    </submittedName>
</protein>